<keyword evidence="4 7" id="KW-0067">ATP-binding</keyword>
<feature type="short sequence motif" description="Q motif" evidence="6">
    <location>
        <begin position="1"/>
        <end position="29"/>
    </location>
</feature>
<dbReference type="InterPro" id="IPR050079">
    <property type="entry name" value="DEAD_box_RNA_helicase"/>
</dbReference>
<evidence type="ECO:0000259" key="11">
    <source>
        <dbReference type="PROSITE" id="PS51195"/>
    </source>
</evidence>
<sequence>MSFASLGLNPALVRAVRDIGFTEPTPIQARAIPAALSGADVQGAAQTGSGKTVAYALPLLQADMATPRAWPRAPHGLVLVPTRELAIQVGEVLRDLARMLPDPPRVSVLFGGVSINPQMMGLRGGTELVVATPGRLLDLVDHNALRLDAIRLLVLDEADRLLDLGFSDELNRVLALLPAKRQNLFFSATFPEAVQALADGLLQAPTRIDISASVAEAGGDEVHPDIVERAIALDAGRRTGVLRYLIKEGGWDRVLVFVATRYATELLAHKLGREGLHAAPLHGELSQGTRAEVLNAFRAGQVQVLVVTDLAARGIDIPRLPAVVNFDLPRSADDYTHRVGRTGRAGEPGTAVSFITAATESHFRLIEKRQGRRIPREQIPGYEQVETATPDQAAGGIKGHRMSKKDKLRAAAAAAAAAGGGQQDGE</sequence>
<evidence type="ECO:0000256" key="4">
    <source>
        <dbReference type="ARBA" id="ARBA00022840"/>
    </source>
</evidence>
<dbReference type="SMART" id="SM00490">
    <property type="entry name" value="HELICc"/>
    <property type="match status" value="1"/>
</dbReference>
<keyword evidence="1 7" id="KW-0547">Nucleotide-binding</keyword>
<dbReference type="PANTHER" id="PTHR47959">
    <property type="entry name" value="ATP-DEPENDENT RNA HELICASE RHLE-RELATED"/>
    <property type="match status" value="1"/>
</dbReference>
<keyword evidence="3 7" id="KW-0347">Helicase</keyword>
<dbReference type="SMART" id="SM00487">
    <property type="entry name" value="DEXDc"/>
    <property type="match status" value="1"/>
</dbReference>
<evidence type="ECO:0000256" key="1">
    <source>
        <dbReference type="ARBA" id="ARBA00022741"/>
    </source>
</evidence>
<dbReference type="Gene3D" id="3.40.50.300">
    <property type="entry name" value="P-loop containing nucleotide triphosphate hydrolases"/>
    <property type="match status" value="2"/>
</dbReference>
<dbReference type="GO" id="GO:0016787">
    <property type="term" value="F:hydrolase activity"/>
    <property type="evidence" value="ECO:0007669"/>
    <property type="project" value="UniProtKB-KW"/>
</dbReference>
<dbReference type="GO" id="GO:0005829">
    <property type="term" value="C:cytosol"/>
    <property type="evidence" value="ECO:0007669"/>
    <property type="project" value="TreeGrafter"/>
</dbReference>
<evidence type="ECO:0000256" key="3">
    <source>
        <dbReference type="ARBA" id="ARBA00022806"/>
    </source>
</evidence>
<dbReference type="Proteomes" id="UP000518288">
    <property type="component" value="Unassembled WGS sequence"/>
</dbReference>
<organism evidence="12 13">
    <name type="scientific">Sphaerotilus montanus</name>
    <dbReference type="NCBI Taxonomy" id="522889"/>
    <lineage>
        <taxon>Bacteria</taxon>
        <taxon>Pseudomonadati</taxon>
        <taxon>Pseudomonadota</taxon>
        <taxon>Betaproteobacteria</taxon>
        <taxon>Burkholderiales</taxon>
        <taxon>Sphaerotilaceae</taxon>
        <taxon>Sphaerotilus</taxon>
    </lineage>
</organism>
<dbReference type="PROSITE" id="PS51194">
    <property type="entry name" value="HELICASE_CTER"/>
    <property type="match status" value="1"/>
</dbReference>
<proteinExistence type="inferred from homology"/>
<keyword evidence="13" id="KW-1185">Reference proteome</keyword>
<accession>A0A7Y9R069</accession>
<comment type="caution">
    <text evidence="12">The sequence shown here is derived from an EMBL/GenBank/DDBJ whole genome shotgun (WGS) entry which is preliminary data.</text>
</comment>
<evidence type="ECO:0000313" key="12">
    <source>
        <dbReference type="EMBL" id="NYG33159.1"/>
    </source>
</evidence>
<comment type="similarity">
    <text evidence="5 7">Belongs to the DEAD box helicase family.</text>
</comment>
<dbReference type="GO" id="GO:0003676">
    <property type="term" value="F:nucleic acid binding"/>
    <property type="evidence" value="ECO:0007669"/>
    <property type="project" value="InterPro"/>
</dbReference>
<evidence type="ECO:0000259" key="9">
    <source>
        <dbReference type="PROSITE" id="PS51192"/>
    </source>
</evidence>
<dbReference type="EMBL" id="JACCFH010000001">
    <property type="protein sequence ID" value="NYG33159.1"/>
    <property type="molecule type" value="Genomic_DNA"/>
</dbReference>
<dbReference type="PROSITE" id="PS00039">
    <property type="entry name" value="DEAD_ATP_HELICASE"/>
    <property type="match status" value="1"/>
</dbReference>
<dbReference type="InterPro" id="IPR014001">
    <property type="entry name" value="Helicase_ATP-bd"/>
</dbReference>
<dbReference type="CDD" id="cd18787">
    <property type="entry name" value="SF2_C_DEAD"/>
    <property type="match status" value="1"/>
</dbReference>
<evidence type="ECO:0000256" key="8">
    <source>
        <dbReference type="SAM" id="MobiDB-lite"/>
    </source>
</evidence>
<dbReference type="RefSeq" id="WP_179633961.1">
    <property type="nucleotide sequence ID" value="NZ_JACCFH010000001.1"/>
</dbReference>
<dbReference type="CDD" id="cd00268">
    <property type="entry name" value="DEADc"/>
    <property type="match status" value="1"/>
</dbReference>
<feature type="region of interest" description="Disordered" evidence="8">
    <location>
        <begin position="371"/>
        <end position="408"/>
    </location>
</feature>
<dbReference type="GO" id="GO:0005524">
    <property type="term" value="F:ATP binding"/>
    <property type="evidence" value="ECO:0007669"/>
    <property type="project" value="UniProtKB-KW"/>
</dbReference>
<feature type="compositionally biased region" description="Basic residues" evidence="8">
    <location>
        <begin position="398"/>
        <end position="407"/>
    </location>
</feature>
<dbReference type="GO" id="GO:0003724">
    <property type="term" value="F:RNA helicase activity"/>
    <property type="evidence" value="ECO:0007669"/>
    <property type="project" value="InterPro"/>
</dbReference>
<dbReference type="SUPFAM" id="SSF52540">
    <property type="entry name" value="P-loop containing nucleoside triphosphate hydrolases"/>
    <property type="match status" value="1"/>
</dbReference>
<dbReference type="AlphaFoldDB" id="A0A7Y9R069"/>
<dbReference type="InterPro" id="IPR001650">
    <property type="entry name" value="Helicase_C-like"/>
</dbReference>
<evidence type="ECO:0000313" key="13">
    <source>
        <dbReference type="Proteomes" id="UP000518288"/>
    </source>
</evidence>
<evidence type="ECO:0000259" key="10">
    <source>
        <dbReference type="PROSITE" id="PS51194"/>
    </source>
</evidence>
<dbReference type="InterPro" id="IPR014014">
    <property type="entry name" value="RNA_helicase_DEAD_Q_motif"/>
</dbReference>
<keyword evidence="2 7" id="KW-0378">Hydrolase</keyword>
<dbReference type="Pfam" id="PF00271">
    <property type="entry name" value="Helicase_C"/>
    <property type="match status" value="1"/>
</dbReference>
<dbReference type="InterPro" id="IPR000629">
    <property type="entry name" value="RNA-helicase_DEAD-box_CS"/>
</dbReference>
<evidence type="ECO:0000256" key="7">
    <source>
        <dbReference type="RuleBase" id="RU000492"/>
    </source>
</evidence>
<dbReference type="PANTHER" id="PTHR47959:SF13">
    <property type="entry name" value="ATP-DEPENDENT RNA HELICASE RHLE"/>
    <property type="match status" value="1"/>
</dbReference>
<name>A0A7Y9R069_9BURK</name>
<dbReference type="InterPro" id="IPR044742">
    <property type="entry name" value="DEAD/DEAH_RhlB"/>
</dbReference>
<feature type="domain" description="Helicase C-terminal" evidence="10">
    <location>
        <begin position="240"/>
        <end position="393"/>
    </location>
</feature>
<protein>
    <submittedName>
        <fullName evidence="12">Superfamily II DNA/RNA helicase</fullName>
    </submittedName>
</protein>
<evidence type="ECO:0000256" key="2">
    <source>
        <dbReference type="ARBA" id="ARBA00022801"/>
    </source>
</evidence>
<dbReference type="Pfam" id="PF00270">
    <property type="entry name" value="DEAD"/>
    <property type="match status" value="1"/>
</dbReference>
<dbReference type="InterPro" id="IPR011545">
    <property type="entry name" value="DEAD/DEAH_box_helicase_dom"/>
</dbReference>
<feature type="domain" description="Helicase ATP-binding" evidence="9">
    <location>
        <begin position="32"/>
        <end position="208"/>
    </location>
</feature>
<reference evidence="12 13" key="1">
    <citation type="submission" date="2020-07" db="EMBL/GenBank/DDBJ databases">
        <title>Genomic Encyclopedia of Archaeal and Bacterial Type Strains, Phase II (KMG-II): from individual species to whole genera.</title>
        <authorList>
            <person name="Goeker M."/>
        </authorList>
    </citation>
    <scope>NUCLEOTIDE SEQUENCE [LARGE SCALE GENOMIC DNA]</scope>
    <source>
        <strain evidence="12 13">DSM 21226</strain>
    </source>
</reference>
<gene>
    <name evidence="12" type="ORF">BDD16_002145</name>
</gene>
<dbReference type="InterPro" id="IPR027417">
    <property type="entry name" value="P-loop_NTPase"/>
</dbReference>
<dbReference type="PROSITE" id="PS51192">
    <property type="entry name" value="HELICASE_ATP_BIND_1"/>
    <property type="match status" value="1"/>
</dbReference>
<evidence type="ECO:0000256" key="5">
    <source>
        <dbReference type="ARBA" id="ARBA00038437"/>
    </source>
</evidence>
<feature type="domain" description="DEAD-box RNA helicase Q" evidence="11">
    <location>
        <begin position="1"/>
        <end position="29"/>
    </location>
</feature>
<dbReference type="PROSITE" id="PS51195">
    <property type="entry name" value="Q_MOTIF"/>
    <property type="match status" value="1"/>
</dbReference>
<evidence type="ECO:0000256" key="6">
    <source>
        <dbReference type="PROSITE-ProRule" id="PRU00552"/>
    </source>
</evidence>